<organism evidence="2 3">
    <name type="scientific">Chenopodium quinoa</name>
    <name type="common">Quinoa</name>
    <dbReference type="NCBI Taxonomy" id="63459"/>
    <lineage>
        <taxon>Eukaryota</taxon>
        <taxon>Viridiplantae</taxon>
        <taxon>Streptophyta</taxon>
        <taxon>Embryophyta</taxon>
        <taxon>Tracheophyta</taxon>
        <taxon>Spermatophyta</taxon>
        <taxon>Magnoliopsida</taxon>
        <taxon>eudicotyledons</taxon>
        <taxon>Gunneridae</taxon>
        <taxon>Pentapetalae</taxon>
        <taxon>Caryophyllales</taxon>
        <taxon>Chenopodiaceae</taxon>
        <taxon>Chenopodioideae</taxon>
        <taxon>Atripliceae</taxon>
        <taxon>Chenopodium</taxon>
    </lineage>
</organism>
<name>A0A803KPV8_CHEQI</name>
<evidence type="ECO:0000313" key="2">
    <source>
        <dbReference type="EnsemblPlants" id="AUR62001064-RA:cds"/>
    </source>
</evidence>
<keyword evidence="3" id="KW-1185">Reference proteome</keyword>
<feature type="region of interest" description="Disordered" evidence="1">
    <location>
        <begin position="182"/>
        <end position="211"/>
    </location>
</feature>
<evidence type="ECO:0000313" key="3">
    <source>
        <dbReference type="Proteomes" id="UP000596660"/>
    </source>
</evidence>
<dbReference type="Proteomes" id="UP000596660">
    <property type="component" value="Unplaced"/>
</dbReference>
<dbReference type="EnsemblPlants" id="AUR62001064-RA">
    <property type="protein sequence ID" value="AUR62001064-RA:cds"/>
    <property type="gene ID" value="AUR62001064"/>
</dbReference>
<reference evidence="2" key="2">
    <citation type="submission" date="2021-03" db="UniProtKB">
        <authorList>
            <consortium name="EnsemblPlants"/>
        </authorList>
    </citation>
    <scope>IDENTIFICATION</scope>
</reference>
<feature type="compositionally biased region" description="Basic and acidic residues" evidence="1">
    <location>
        <begin position="185"/>
        <end position="195"/>
    </location>
</feature>
<sequence length="229" mass="24070">MVVNLLSRSSCLKWGTISGGDFEALIEDEEATPMGQQAAKRLQDAQRKGKIVVSDHSSEALSVASSIEETCAQSANRWRLQVRWLEAAIVVSMFGRLLVAIGGSGGAGLLLGLCVRSVDEGGGGGAPVATSAAVGQGEEEGVSYKEGKEADVQLFVGSNVVDVDILPSNQCLNKGSARSSKRLKSAKEVASEEKSKRGRTCRACGQSGSTGQNRQAFIVGLMLLMLKMH</sequence>
<accession>A0A803KPV8</accession>
<dbReference type="Gramene" id="AUR62001064-RA">
    <property type="protein sequence ID" value="AUR62001064-RA:cds"/>
    <property type="gene ID" value="AUR62001064"/>
</dbReference>
<proteinExistence type="predicted"/>
<protein>
    <submittedName>
        <fullName evidence="2">Uncharacterized protein</fullName>
    </submittedName>
</protein>
<reference evidence="2" key="1">
    <citation type="journal article" date="2017" name="Nature">
        <title>The genome of Chenopodium quinoa.</title>
        <authorList>
            <person name="Jarvis D.E."/>
            <person name="Ho Y.S."/>
            <person name="Lightfoot D.J."/>
            <person name="Schmoeckel S.M."/>
            <person name="Li B."/>
            <person name="Borm T.J.A."/>
            <person name="Ohyanagi H."/>
            <person name="Mineta K."/>
            <person name="Michell C.T."/>
            <person name="Saber N."/>
            <person name="Kharbatia N.M."/>
            <person name="Rupper R.R."/>
            <person name="Sharp A.R."/>
            <person name="Dally N."/>
            <person name="Boughton B.A."/>
            <person name="Woo Y.H."/>
            <person name="Gao G."/>
            <person name="Schijlen E.G.W.M."/>
            <person name="Guo X."/>
            <person name="Momin A.A."/>
            <person name="Negrao S."/>
            <person name="Al-Babili S."/>
            <person name="Gehring C."/>
            <person name="Roessner U."/>
            <person name="Jung C."/>
            <person name="Murphy K."/>
            <person name="Arold S.T."/>
            <person name="Gojobori T."/>
            <person name="van der Linden C.G."/>
            <person name="van Loo E.N."/>
            <person name="Jellen E.N."/>
            <person name="Maughan P.J."/>
            <person name="Tester M."/>
        </authorList>
    </citation>
    <scope>NUCLEOTIDE SEQUENCE [LARGE SCALE GENOMIC DNA]</scope>
    <source>
        <strain evidence="2">cv. PI 614886</strain>
    </source>
</reference>
<evidence type="ECO:0000256" key="1">
    <source>
        <dbReference type="SAM" id="MobiDB-lite"/>
    </source>
</evidence>
<dbReference type="AlphaFoldDB" id="A0A803KPV8"/>